<name>A0A318SFX7_9BURK</name>
<protein>
    <recommendedName>
        <fullName evidence="3">tRNA A-37 threonylcarbamoyl transferase component Bud32</fullName>
    </recommendedName>
</protein>
<gene>
    <name evidence="1" type="ORF">DFQ15_1133</name>
</gene>
<comment type="caution">
    <text evidence="1">The sequence shown here is derived from an EMBL/GenBank/DDBJ whole genome shotgun (WGS) entry which is preliminary data.</text>
</comment>
<evidence type="ECO:0000313" key="1">
    <source>
        <dbReference type="EMBL" id="PYE76315.1"/>
    </source>
</evidence>
<dbReference type="RefSeq" id="WP_146228713.1">
    <property type="nucleotide sequence ID" value="NZ_JAMOFZ010000013.1"/>
</dbReference>
<evidence type="ECO:0000313" key="2">
    <source>
        <dbReference type="Proteomes" id="UP000247540"/>
    </source>
</evidence>
<evidence type="ECO:0008006" key="3">
    <source>
        <dbReference type="Google" id="ProtNLM"/>
    </source>
</evidence>
<accession>A0A318SFX7</accession>
<dbReference type="OrthoDB" id="8028712at2"/>
<dbReference type="AlphaFoldDB" id="A0A318SFX7"/>
<organism evidence="1 2">
    <name type="scientific">Xylophilus ampelinus</name>
    <dbReference type="NCBI Taxonomy" id="54067"/>
    <lineage>
        <taxon>Bacteria</taxon>
        <taxon>Pseudomonadati</taxon>
        <taxon>Pseudomonadota</taxon>
        <taxon>Betaproteobacteria</taxon>
        <taxon>Burkholderiales</taxon>
        <taxon>Xylophilus</taxon>
    </lineage>
</organism>
<dbReference type="EMBL" id="QJTC01000013">
    <property type="protein sequence ID" value="PYE76315.1"/>
    <property type="molecule type" value="Genomic_DNA"/>
</dbReference>
<sequence length="274" mass="29640">MSESVASPGRAAHYRQFLQATAPGQPRPLAHYDLDGEQVWLKKAGARNARWPYWVLGAMARAARLPLLRSVPNLGGAPAIHTEARRLRALAALGLRVPPVLAEGPEGLLMGHLAAPGQDTPSLAVEMHAATARPPETMLRLFALGLDALAIAHDAGACLSQAFARNLVRCPDGTVAYVDFEDDPAAVLPLAHCQARDVLCYLHSAALHLHEAAAFDAARPLFARWLALRPPPVRALVATAVRRLRLLRRLPADRRCGRDLLRARMAWALAAQVL</sequence>
<reference evidence="1 2" key="1">
    <citation type="submission" date="2018-06" db="EMBL/GenBank/DDBJ databases">
        <title>Genomic Encyclopedia of Type Strains, Phase III (KMG-III): the genomes of soil and plant-associated and newly described type strains.</title>
        <authorList>
            <person name="Whitman W."/>
        </authorList>
    </citation>
    <scope>NUCLEOTIDE SEQUENCE [LARGE SCALE GENOMIC DNA]</scope>
    <source>
        <strain evidence="1 2">CECT 7646</strain>
    </source>
</reference>
<keyword evidence="2" id="KW-1185">Reference proteome</keyword>
<proteinExistence type="predicted"/>
<dbReference type="Proteomes" id="UP000247540">
    <property type="component" value="Unassembled WGS sequence"/>
</dbReference>